<feature type="compositionally biased region" description="Polar residues" evidence="8">
    <location>
        <begin position="91"/>
        <end position="109"/>
    </location>
</feature>
<keyword evidence="10" id="KW-1185">Reference proteome</keyword>
<feature type="compositionally biased region" description="Basic and acidic residues" evidence="8">
    <location>
        <begin position="197"/>
        <end position="206"/>
    </location>
</feature>
<sequence>MMASPEIVMQTPAAKQLELAVQRKLAEFSYSTADDVVMAEYVVVMLANSKTPDQITAELTELIGDDMYDPAFTTWLFEEVRRQYGLPLSAESATQSPSEPAEQPSQLAPNLNEEREFVGKIETVDDSRDVQSARRGPIKRLSSGPNPVRTSHGVFNQAVGGMKRPGASDINRDSPPHRRLRAEDQFSNGSIPTGPRSMDRNMRDSNRQNNHATYPGSVNSASRRDVNNVHLPNPGLVLGAESAGKSILERVGMINNTGVMNNGARTFHNLGFQGGYDGRTQQGNSQFRRNNDQQRDNASNGRLPVPPSSQPVFYGMPPYQAPLMQNNPNFPHQPFLPQNIMNSTTPQLFLANGQPFIPSQAFQIPGSTNGILHPVMYSHPMFSPALNGSATTTPQNTTLNSQSKTEKPASVGVTPSQPSEADLSSLPSKPLLRQECKYNLLCKNAWCPSSHCAPKGNTKSSLLLSFDPCEKQLLCVDPDCSKAHVSPQQLDPKASIKLPTSSKSTNVAPAVAAPTYAHAFSSPQATNLTPCRFGINCARPDCVFSHPWKMKVLSATSEAETSKNAFSAIPCKFGTACARPACHFQHPFATPVSSAHRVPSKNITKTFNNGTDASPSGALGSLNPEKLTPSKKFSPAESLSTNKQSVLGTKTTKKESIEKNDQLLSNRSLSSGAVSSAAVMNAATAIVS</sequence>
<dbReference type="Gene3D" id="1.10.340.40">
    <property type="entry name" value="Nuclear abundant poly(A) RNA-bind protein 2, N-terminal domain"/>
    <property type="match status" value="1"/>
</dbReference>
<keyword evidence="5" id="KW-0863">Zinc-finger</keyword>
<comment type="similarity">
    <text evidence="2">Belongs to the ZC3H14 family.</text>
</comment>
<comment type="caution">
    <text evidence="9">The sequence shown here is derived from an EMBL/GenBank/DDBJ whole genome shotgun (WGS) entry which is preliminary data.</text>
</comment>
<dbReference type="Gene3D" id="4.10.1000.30">
    <property type="match status" value="1"/>
</dbReference>
<evidence type="ECO:0000256" key="6">
    <source>
        <dbReference type="ARBA" id="ARBA00022833"/>
    </source>
</evidence>
<organism evidence="9 10">
    <name type="scientific">Phakopsora pachyrhizi</name>
    <name type="common">Asian soybean rust disease fungus</name>
    <dbReference type="NCBI Taxonomy" id="170000"/>
    <lineage>
        <taxon>Eukaryota</taxon>
        <taxon>Fungi</taxon>
        <taxon>Dikarya</taxon>
        <taxon>Basidiomycota</taxon>
        <taxon>Pucciniomycotina</taxon>
        <taxon>Pucciniomycetes</taxon>
        <taxon>Pucciniales</taxon>
        <taxon>Phakopsoraceae</taxon>
        <taxon>Phakopsora</taxon>
    </lineage>
</organism>
<dbReference type="InterPro" id="IPR043094">
    <property type="entry name" value="Nab2/ZC3H14_N_sf"/>
</dbReference>
<feature type="region of interest" description="Disordered" evidence="8">
    <location>
        <begin position="386"/>
        <end position="426"/>
    </location>
</feature>
<accession>A0AAV0APR6</accession>
<dbReference type="Gene3D" id="4.10.1000.40">
    <property type="match status" value="1"/>
</dbReference>
<dbReference type="GO" id="GO:0008270">
    <property type="term" value="F:zinc ion binding"/>
    <property type="evidence" value="ECO:0007669"/>
    <property type="project" value="UniProtKB-KW"/>
</dbReference>
<evidence type="ECO:0000256" key="7">
    <source>
        <dbReference type="ARBA" id="ARBA00023242"/>
    </source>
</evidence>
<feature type="compositionally biased region" description="Polar residues" evidence="8">
    <location>
        <begin position="637"/>
        <end position="650"/>
    </location>
</feature>
<evidence type="ECO:0000256" key="3">
    <source>
        <dbReference type="ARBA" id="ARBA00022723"/>
    </source>
</evidence>
<keyword evidence="4" id="KW-0677">Repeat</keyword>
<dbReference type="GO" id="GO:0008143">
    <property type="term" value="F:poly(A) binding"/>
    <property type="evidence" value="ECO:0007669"/>
    <property type="project" value="InterPro"/>
</dbReference>
<feature type="compositionally biased region" description="Basic and acidic residues" evidence="8">
    <location>
        <begin position="170"/>
        <end position="184"/>
    </location>
</feature>
<feature type="compositionally biased region" description="Polar residues" evidence="8">
    <location>
        <begin position="207"/>
        <end position="221"/>
    </location>
</feature>
<dbReference type="PANTHER" id="PTHR14738">
    <property type="entry name" value="ZINC FINGER CCCH DOMAIN-CONTAINING PROTEIN 14"/>
    <property type="match status" value="1"/>
</dbReference>
<gene>
    <name evidence="9" type="ORF">PPACK8108_LOCUS5613</name>
</gene>
<dbReference type="GO" id="GO:0005737">
    <property type="term" value="C:cytoplasm"/>
    <property type="evidence" value="ECO:0007669"/>
    <property type="project" value="TreeGrafter"/>
</dbReference>
<evidence type="ECO:0000313" key="10">
    <source>
        <dbReference type="Proteomes" id="UP001153365"/>
    </source>
</evidence>
<dbReference type="Pfam" id="PF14608">
    <property type="entry name" value="zf-CCCH_2"/>
    <property type="match status" value="2"/>
</dbReference>
<dbReference type="EMBL" id="CALTRL010001079">
    <property type="protein sequence ID" value="CAH7670869.1"/>
    <property type="molecule type" value="Genomic_DNA"/>
</dbReference>
<evidence type="ECO:0008006" key="11">
    <source>
        <dbReference type="Google" id="ProtNLM"/>
    </source>
</evidence>
<keyword evidence="3" id="KW-0479">Metal-binding</keyword>
<evidence type="ECO:0000256" key="8">
    <source>
        <dbReference type="SAM" id="MobiDB-lite"/>
    </source>
</evidence>
<evidence type="ECO:0000256" key="4">
    <source>
        <dbReference type="ARBA" id="ARBA00022737"/>
    </source>
</evidence>
<keyword evidence="7" id="KW-0539">Nucleus</keyword>
<evidence type="ECO:0000313" key="9">
    <source>
        <dbReference type="EMBL" id="CAH7670869.1"/>
    </source>
</evidence>
<feature type="compositionally biased region" description="Basic and acidic residues" evidence="8">
    <location>
        <begin position="112"/>
        <end position="132"/>
    </location>
</feature>
<feature type="compositionally biased region" description="Polar residues" evidence="8">
    <location>
        <begin position="279"/>
        <end position="288"/>
    </location>
</feature>
<protein>
    <recommendedName>
        <fullName evidence="11">C3H1-type domain-containing protein</fullName>
    </recommendedName>
</protein>
<dbReference type="AlphaFoldDB" id="A0AAV0APR6"/>
<dbReference type="InterPro" id="IPR040366">
    <property type="entry name" value="Nab2/ZC3H14"/>
</dbReference>
<feature type="region of interest" description="Disordered" evidence="8">
    <location>
        <begin position="89"/>
        <end position="228"/>
    </location>
</feature>
<dbReference type="Proteomes" id="UP001153365">
    <property type="component" value="Unassembled WGS sequence"/>
</dbReference>
<feature type="region of interest" description="Disordered" evidence="8">
    <location>
        <begin position="272"/>
        <end position="338"/>
    </location>
</feature>
<reference evidence="9" key="1">
    <citation type="submission" date="2022-06" db="EMBL/GenBank/DDBJ databases">
        <authorList>
            <consortium name="SYNGENTA / RWTH Aachen University"/>
        </authorList>
    </citation>
    <scope>NUCLEOTIDE SEQUENCE</scope>
</reference>
<comment type="subcellular location">
    <subcellularLocation>
        <location evidence="1">Nucleus</location>
    </subcellularLocation>
</comment>
<keyword evidence="6" id="KW-0862">Zinc</keyword>
<evidence type="ECO:0000256" key="5">
    <source>
        <dbReference type="ARBA" id="ARBA00022771"/>
    </source>
</evidence>
<feature type="compositionally biased region" description="Polar residues" evidence="8">
    <location>
        <begin position="602"/>
        <end position="614"/>
    </location>
</feature>
<evidence type="ECO:0000256" key="1">
    <source>
        <dbReference type="ARBA" id="ARBA00004123"/>
    </source>
</evidence>
<evidence type="ECO:0000256" key="2">
    <source>
        <dbReference type="ARBA" id="ARBA00008423"/>
    </source>
</evidence>
<proteinExistence type="inferred from homology"/>
<dbReference type="GO" id="GO:0043488">
    <property type="term" value="P:regulation of mRNA stability"/>
    <property type="evidence" value="ECO:0007669"/>
    <property type="project" value="InterPro"/>
</dbReference>
<name>A0AAV0APR6_PHAPC</name>
<feature type="region of interest" description="Disordered" evidence="8">
    <location>
        <begin position="602"/>
        <end position="659"/>
    </location>
</feature>
<feature type="compositionally biased region" description="Polar residues" evidence="8">
    <location>
        <begin position="386"/>
        <end position="403"/>
    </location>
</feature>
<dbReference type="PANTHER" id="PTHR14738:SF29">
    <property type="entry name" value="ZINC FINGER CCCH DOMAIN-CONTAINING PROTEIN 14"/>
    <property type="match status" value="1"/>
</dbReference>
<dbReference type="GO" id="GO:0005634">
    <property type="term" value="C:nucleus"/>
    <property type="evidence" value="ECO:0007669"/>
    <property type="project" value="UniProtKB-SubCell"/>
</dbReference>